<proteinExistence type="predicted"/>
<accession>A0A9P1NME8</accession>
<gene>
    <name evidence="1" type="ORF">AZOBR_110100</name>
</gene>
<organism evidence="1 2">
    <name type="scientific">Azospirillum baldaniorum</name>
    <dbReference type="NCBI Taxonomy" id="1064539"/>
    <lineage>
        <taxon>Bacteria</taxon>
        <taxon>Pseudomonadati</taxon>
        <taxon>Pseudomonadota</taxon>
        <taxon>Alphaproteobacteria</taxon>
        <taxon>Rhodospirillales</taxon>
        <taxon>Azospirillaceae</taxon>
        <taxon>Azospirillum</taxon>
    </lineage>
</organism>
<evidence type="ECO:0000313" key="1">
    <source>
        <dbReference type="EMBL" id="CCC98126.1"/>
    </source>
</evidence>
<dbReference type="AlphaFoldDB" id="A0A9P1NME8"/>
<protein>
    <submittedName>
        <fullName evidence="1">Uncharacterized protein</fullName>
    </submittedName>
</protein>
<evidence type="ECO:0000313" key="2">
    <source>
        <dbReference type="Proteomes" id="UP000007319"/>
    </source>
</evidence>
<dbReference type="KEGG" id="abs:AZOBR_110100"/>
<dbReference type="EMBL" id="HE577327">
    <property type="protein sequence ID" value="CCC98126.1"/>
    <property type="molecule type" value="Genomic_DNA"/>
</dbReference>
<name>A0A9P1NME8_9PROT</name>
<keyword evidence="2" id="KW-1185">Reference proteome</keyword>
<dbReference type="Proteomes" id="UP000007319">
    <property type="component" value="Chromosome"/>
</dbReference>
<sequence length="82" mass="9061">MSAPHRPTGFALIQALDRTSKFRFTPSFHRLWAKVTHRNVGILNPIAQLCVPPFAKVPPWMTRPPSFSSRAPSTAGCPVPLP</sequence>
<reference evidence="1 2" key="1">
    <citation type="journal article" date="2011" name="PLoS Genet.">
        <title>Azospirillum genomes reveal transition of bacteria from aquatic to terrestrial environments.</title>
        <authorList>
            <person name="Wisniewski-Dye F."/>
            <person name="Borziak K."/>
            <person name="Khalsa-Moyers G."/>
            <person name="Alexandre G."/>
            <person name="Sukharnikov L.O."/>
            <person name="Wuichet K."/>
            <person name="Hurst G.B."/>
            <person name="McDonald W.H."/>
            <person name="Robertson J.S."/>
            <person name="Barbe V."/>
            <person name="Calteau A."/>
            <person name="Rouy Z."/>
            <person name="Mangenot S."/>
            <person name="Prigent-Combaret C."/>
            <person name="Normand P."/>
            <person name="Boyer M."/>
            <person name="Siguier P."/>
            <person name="Dessaux Y."/>
            <person name="Elmerich C."/>
            <person name="Condemine G."/>
            <person name="Krishnen G."/>
            <person name="Kennedy I."/>
            <person name="Paterson A.H."/>
            <person name="Gonzalez V."/>
            <person name="Mavingui P."/>
            <person name="Zhulin I.B."/>
        </authorList>
    </citation>
    <scope>NUCLEOTIDE SEQUENCE [LARGE SCALE GENOMIC DNA]</scope>
    <source>
        <strain evidence="1 2">Sp245</strain>
    </source>
</reference>